<feature type="transmembrane region" description="Helical" evidence="8">
    <location>
        <begin position="272"/>
        <end position="295"/>
    </location>
</feature>
<organism evidence="10">
    <name type="scientific">Dysdercus peruvianus</name>
    <dbReference type="NCBI Taxonomy" id="685034"/>
    <lineage>
        <taxon>Eukaryota</taxon>
        <taxon>Metazoa</taxon>
        <taxon>Ecdysozoa</taxon>
        <taxon>Arthropoda</taxon>
        <taxon>Hexapoda</taxon>
        <taxon>Insecta</taxon>
        <taxon>Pterygota</taxon>
        <taxon>Neoptera</taxon>
        <taxon>Paraneoptera</taxon>
        <taxon>Hemiptera</taxon>
        <taxon>Heteroptera</taxon>
        <taxon>Panheteroptera</taxon>
        <taxon>Pentatomomorpha</taxon>
        <taxon>Pyrrhocoroidea</taxon>
        <taxon>Pyrrhocoridae</taxon>
        <taxon>Dysdercus</taxon>
    </lineage>
</organism>
<dbReference type="NCBIfam" id="TIGR00879">
    <property type="entry name" value="SP"/>
    <property type="match status" value="1"/>
</dbReference>
<accession>D0V3Y5</accession>
<dbReference type="AlphaFoldDB" id="D0V3Y5"/>
<dbReference type="GO" id="GO:0005353">
    <property type="term" value="F:fructose transmembrane transporter activity"/>
    <property type="evidence" value="ECO:0007669"/>
    <property type="project" value="UniProtKB-ARBA"/>
</dbReference>
<keyword evidence="4 8" id="KW-0812">Transmembrane</keyword>
<evidence type="ECO:0000256" key="6">
    <source>
        <dbReference type="ARBA" id="ARBA00023136"/>
    </source>
</evidence>
<dbReference type="InterPro" id="IPR020846">
    <property type="entry name" value="MFS_dom"/>
</dbReference>
<dbReference type="GO" id="GO:1990539">
    <property type="term" value="P:fructose import across plasma membrane"/>
    <property type="evidence" value="ECO:0007669"/>
    <property type="project" value="UniProtKB-ARBA"/>
</dbReference>
<evidence type="ECO:0000313" key="10">
    <source>
        <dbReference type="EMBL" id="ACY03364.1"/>
    </source>
</evidence>
<name>D0V3Y5_9HEMI</name>
<sequence length="481" mass="52628">IRQRTRQNAGSQITATFILAVAITSIGSGFQHGYNTGVLNTPEEVIKGWMSAELDTPSTSSMKIIWSTVVSIFCIGAMVGGGFAGACANNLGRKGALMMNNVFAFIAAIIMGITRTTEVPYLLMVGRFIIGINCGLNAGLAPLYINEVSPTKIRGAMGSLYQLNITIAILIAQLLGTSTALGTETLWPLLMGLIGIVGFLQLVGFFFCPESPKYILEKKNDEQGTKMVLDRLVGSNSHQQFIELKKDIEDAQSLPKVTLSQMVRQKKLRTPLIIIGVLMAAQQLSGVNAVIFYSTEIFKMGKLSDEAAQYATVGVGVINVLTTIVSVWLVEKFGRKPLLLVAFGGLTICMTILFICLYFVETSPFAKYLSIVIVFVYLVFFAIGAGSIPWLLGPELFNTAARPTAISIAVPINWFFTFAVGLLFPPLQAVMQQAVFLIFIVCSVCAFIFIWFFAPETKNKTIDEITALFERNSWRCRLFDC</sequence>
<dbReference type="PROSITE" id="PS00217">
    <property type="entry name" value="SUGAR_TRANSPORT_2"/>
    <property type="match status" value="1"/>
</dbReference>
<dbReference type="InterPro" id="IPR003663">
    <property type="entry name" value="Sugar/inositol_transpt"/>
</dbReference>
<evidence type="ECO:0000256" key="1">
    <source>
        <dbReference type="ARBA" id="ARBA00004651"/>
    </source>
</evidence>
<dbReference type="EMBL" id="GU014570">
    <property type="protein sequence ID" value="ACY03364.1"/>
    <property type="molecule type" value="mRNA"/>
</dbReference>
<feature type="domain" description="Major facilitator superfamily (MFS) profile" evidence="9">
    <location>
        <begin position="21"/>
        <end position="458"/>
    </location>
</feature>
<dbReference type="Pfam" id="PF00083">
    <property type="entry name" value="Sugar_tr"/>
    <property type="match status" value="1"/>
</dbReference>
<keyword evidence="5 8" id="KW-1133">Transmembrane helix</keyword>
<feature type="transmembrane region" description="Helical" evidence="8">
    <location>
        <begin position="121"/>
        <end position="145"/>
    </location>
</feature>
<evidence type="ECO:0000256" key="2">
    <source>
        <dbReference type="ARBA" id="ARBA00022448"/>
    </source>
</evidence>
<feature type="transmembrane region" description="Helical" evidence="8">
    <location>
        <begin position="430"/>
        <end position="454"/>
    </location>
</feature>
<keyword evidence="6 8" id="KW-0472">Membrane</keyword>
<feature type="transmembrane region" description="Helical" evidence="8">
    <location>
        <begin position="12"/>
        <end position="30"/>
    </location>
</feature>
<feature type="transmembrane region" description="Helical" evidence="8">
    <location>
        <begin position="187"/>
        <end position="208"/>
    </location>
</feature>
<dbReference type="SUPFAM" id="SSF103473">
    <property type="entry name" value="MFS general substrate transporter"/>
    <property type="match status" value="1"/>
</dbReference>
<dbReference type="GO" id="GO:0005886">
    <property type="term" value="C:plasma membrane"/>
    <property type="evidence" value="ECO:0007669"/>
    <property type="project" value="UniProtKB-SubCell"/>
</dbReference>
<dbReference type="InterPro" id="IPR005829">
    <property type="entry name" value="Sugar_transporter_CS"/>
</dbReference>
<dbReference type="InterPro" id="IPR005828">
    <property type="entry name" value="MFS_sugar_transport-like"/>
</dbReference>
<evidence type="ECO:0000256" key="3">
    <source>
        <dbReference type="ARBA" id="ARBA00022475"/>
    </source>
</evidence>
<dbReference type="InterPro" id="IPR045263">
    <property type="entry name" value="GLUT"/>
</dbReference>
<evidence type="ECO:0000256" key="4">
    <source>
        <dbReference type="ARBA" id="ARBA00022692"/>
    </source>
</evidence>
<dbReference type="InterPro" id="IPR036259">
    <property type="entry name" value="MFS_trans_sf"/>
</dbReference>
<feature type="transmembrane region" description="Helical" evidence="8">
    <location>
        <begin position="64"/>
        <end position="84"/>
    </location>
</feature>
<feature type="transmembrane region" description="Helical" evidence="8">
    <location>
        <begin position="404"/>
        <end position="424"/>
    </location>
</feature>
<evidence type="ECO:0000256" key="5">
    <source>
        <dbReference type="ARBA" id="ARBA00022989"/>
    </source>
</evidence>
<feature type="transmembrane region" description="Helical" evidence="8">
    <location>
        <begin position="366"/>
        <end position="392"/>
    </location>
</feature>
<dbReference type="Gene3D" id="1.20.1250.20">
    <property type="entry name" value="MFS general substrate transporter like domains"/>
    <property type="match status" value="1"/>
</dbReference>
<feature type="transmembrane region" description="Helical" evidence="8">
    <location>
        <begin position="157"/>
        <end position="175"/>
    </location>
</feature>
<keyword evidence="2 7" id="KW-0813">Transport</keyword>
<evidence type="ECO:0000256" key="8">
    <source>
        <dbReference type="SAM" id="Phobius"/>
    </source>
</evidence>
<dbReference type="PANTHER" id="PTHR23503">
    <property type="entry name" value="SOLUTE CARRIER FAMILY 2"/>
    <property type="match status" value="1"/>
</dbReference>
<comment type="similarity">
    <text evidence="7">Belongs to the major facilitator superfamily. Sugar transporter (TC 2.A.1.1) family.</text>
</comment>
<feature type="transmembrane region" description="Helical" evidence="8">
    <location>
        <begin position="307"/>
        <end position="330"/>
    </location>
</feature>
<evidence type="ECO:0000256" key="7">
    <source>
        <dbReference type="RuleBase" id="RU003346"/>
    </source>
</evidence>
<feature type="non-terminal residue" evidence="10">
    <location>
        <position position="1"/>
    </location>
</feature>
<comment type="subcellular location">
    <subcellularLocation>
        <location evidence="1">Cell membrane</location>
        <topology evidence="1">Multi-pass membrane protein</topology>
    </subcellularLocation>
</comment>
<proteinExistence type="evidence at transcript level"/>
<dbReference type="PANTHER" id="PTHR23503:SF8">
    <property type="entry name" value="FACILITATED GLUCOSE TRANSPORTER PROTEIN 1"/>
    <property type="match status" value="1"/>
</dbReference>
<evidence type="ECO:0000259" key="9">
    <source>
        <dbReference type="PROSITE" id="PS50850"/>
    </source>
</evidence>
<protein>
    <submittedName>
        <fullName evidence="10">Facilitative hexose transporter</fullName>
    </submittedName>
</protein>
<feature type="transmembrane region" description="Helical" evidence="8">
    <location>
        <begin position="96"/>
        <end position="115"/>
    </location>
</feature>
<reference evidence="10" key="1">
    <citation type="journal article" date="2010" name="Comp. Biochem. Physiol. B, Biochem. Mol. Biol.">
        <title>Transporters involved in glucose and water absorption in the Dysdercus peruvianus (Hemiptera: Pyrrhocoridae) anterior midgut.</title>
        <authorList>
            <person name="Bifano T.D."/>
            <person name="Alegria T.G."/>
            <person name="Terra W.R."/>
        </authorList>
    </citation>
    <scope>NUCLEOTIDE SEQUENCE</scope>
    <source>
        <tissue evidence="10">Midgut</tissue>
    </source>
</reference>
<dbReference type="PROSITE" id="PS00216">
    <property type="entry name" value="SUGAR_TRANSPORT_1"/>
    <property type="match status" value="1"/>
</dbReference>
<keyword evidence="3" id="KW-1003">Cell membrane</keyword>
<dbReference type="PRINTS" id="PR00171">
    <property type="entry name" value="SUGRTRNSPORT"/>
</dbReference>
<dbReference type="PROSITE" id="PS50850">
    <property type="entry name" value="MFS"/>
    <property type="match status" value="1"/>
</dbReference>
<feature type="transmembrane region" description="Helical" evidence="8">
    <location>
        <begin position="337"/>
        <end position="360"/>
    </location>
</feature>
<dbReference type="FunFam" id="1.20.1250.20:FF:001511">
    <property type="entry name" value="Solute carrier family 2, facilitated glucose transporter member 5"/>
    <property type="match status" value="1"/>
</dbReference>